<dbReference type="SUPFAM" id="SSF81338">
    <property type="entry name" value="Aquaporin-like"/>
    <property type="match status" value="1"/>
</dbReference>
<evidence type="ECO:0000256" key="3">
    <source>
        <dbReference type="ARBA" id="ARBA00022692"/>
    </source>
</evidence>
<dbReference type="InterPro" id="IPR000425">
    <property type="entry name" value="MIP"/>
</dbReference>
<evidence type="ECO:0000256" key="2">
    <source>
        <dbReference type="ARBA" id="ARBA00022448"/>
    </source>
</evidence>
<dbReference type="PANTHER" id="PTHR45724:SF21">
    <property type="entry name" value="MAJOR INTRINSIC PROTEIN"/>
    <property type="match status" value="1"/>
</dbReference>
<sequence>MYGPHGINVFSSTNEHCLPAKELELWYVYKKPKFISPISKSGCGAALVNEKLSLTIVGITIVSGLALTVATYSVGHVSGGHFNPAVTIASKCCIMTRWILE</sequence>
<evidence type="ECO:0000313" key="6">
    <source>
        <dbReference type="EMBL" id="RDX66942.1"/>
    </source>
</evidence>
<dbReference type="Pfam" id="PF00230">
    <property type="entry name" value="MIP"/>
    <property type="match status" value="1"/>
</dbReference>
<dbReference type="InterPro" id="IPR034294">
    <property type="entry name" value="Aquaporin_transptr"/>
</dbReference>
<evidence type="ECO:0000256" key="1">
    <source>
        <dbReference type="ARBA" id="ARBA00004141"/>
    </source>
</evidence>
<dbReference type="STRING" id="157652.A0A371ELM2"/>
<accession>A0A371ELM2</accession>
<organism evidence="6 7">
    <name type="scientific">Mucuna pruriens</name>
    <name type="common">Velvet bean</name>
    <name type="synonym">Dolichos pruriens</name>
    <dbReference type="NCBI Taxonomy" id="157652"/>
    <lineage>
        <taxon>Eukaryota</taxon>
        <taxon>Viridiplantae</taxon>
        <taxon>Streptophyta</taxon>
        <taxon>Embryophyta</taxon>
        <taxon>Tracheophyta</taxon>
        <taxon>Spermatophyta</taxon>
        <taxon>Magnoliopsida</taxon>
        <taxon>eudicotyledons</taxon>
        <taxon>Gunneridae</taxon>
        <taxon>Pentapetalae</taxon>
        <taxon>rosids</taxon>
        <taxon>fabids</taxon>
        <taxon>Fabales</taxon>
        <taxon>Fabaceae</taxon>
        <taxon>Papilionoideae</taxon>
        <taxon>50 kb inversion clade</taxon>
        <taxon>NPAAA clade</taxon>
        <taxon>indigoferoid/millettioid clade</taxon>
        <taxon>Phaseoleae</taxon>
        <taxon>Mucuna</taxon>
    </lineage>
</organism>
<dbReference type="GO" id="GO:0015267">
    <property type="term" value="F:channel activity"/>
    <property type="evidence" value="ECO:0007669"/>
    <property type="project" value="InterPro"/>
</dbReference>
<comment type="caution">
    <text evidence="6">The sequence shown here is derived from an EMBL/GenBank/DDBJ whole genome shotgun (WGS) entry which is preliminary data.</text>
</comment>
<feature type="non-terminal residue" evidence="6">
    <location>
        <position position="1"/>
    </location>
</feature>
<keyword evidence="4" id="KW-1133">Transmembrane helix</keyword>
<proteinExistence type="predicted"/>
<dbReference type="AlphaFoldDB" id="A0A371ELM2"/>
<dbReference type="InterPro" id="IPR022357">
    <property type="entry name" value="MIP_CS"/>
</dbReference>
<dbReference type="Gene3D" id="1.20.1080.10">
    <property type="entry name" value="Glycerol uptake facilitator protein"/>
    <property type="match status" value="1"/>
</dbReference>
<keyword evidence="2" id="KW-0813">Transport</keyword>
<evidence type="ECO:0000313" key="7">
    <source>
        <dbReference type="Proteomes" id="UP000257109"/>
    </source>
</evidence>
<dbReference type="PROSITE" id="PS00221">
    <property type="entry name" value="MIP"/>
    <property type="match status" value="1"/>
</dbReference>
<gene>
    <name evidence="6" type="ORF">CR513_54240</name>
</gene>
<keyword evidence="5" id="KW-0472">Membrane</keyword>
<dbReference type="GO" id="GO:0016020">
    <property type="term" value="C:membrane"/>
    <property type="evidence" value="ECO:0007669"/>
    <property type="project" value="UniProtKB-SubCell"/>
</dbReference>
<comment type="subcellular location">
    <subcellularLocation>
        <location evidence="1">Membrane</location>
        <topology evidence="1">Multi-pass membrane protein</topology>
    </subcellularLocation>
</comment>
<protein>
    <submittedName>
        <fullName evidence="6">Uncharacterized protein</fullName>
    </submittedName>
</protein>
<dbReference type="PANTHER" id="PTHR45724">
    <property type="entry name" value="AQUAPORIN NIP2-1"/>
    <property type="match status" value="1"/>
</dbReference>
<evidence type="ECO:0000256" key="5">
    <source>
        <dbReference type="ARBA" id="ARBA00023136"/>
    </source>
</evidence>
<dbReference type="InterPro" id="IPR023271">
    <property type="entry name" value="Aquaporin-like"/>
</dbReference>
<dbReference type="Proteomes" id="UP000257109">
    <property type="component" value="Unassembled WGS sequence"/>
</dbReference>
<dbReference type="OrthoDB" id="3222at2759"/>
<keyword evidence="3" id="KW-0812">Transmembrane</keyword>
<name>A0A371ELM2_MUCPR</name>
<evidence type="ECO:0000256" key="4">
    <source>
        <dbReference type="ARBA" id="ARBA00022989"/>
    </source>
</evidence>
<reference evidence="6" key="1">
    <citation type="submission" date="2018-05" db="EMBL/GenBank/DDBJ databases">
        <title>Draft genome of Mucuna pruriens seed.</title>
        <authorList>
            <person name="Nnadi N.E."/>
            <person name="Vos R."/>
            <person name="Hasami M.H."/>
            <person name="Devisetty U.K."/>
            <person name="Aguiy J.C."/>
        </authorList>
    </citation>
    <scope>NUCLEOTIDE SEQUENCE [LARGE SCALE GENOMIC DNA]</scope>
    <source>
        <strain evidence="6">JCA_2017</strain>
    </source>
</reference>
<keyword evidence="7" id="KW-1185">Reference proteome</keyword>
<dbReference type="EMBL" id="QJKJ01013190">
    <property type="protein sequence ID" value="RDX66942.1"/>
    <property type="molecule type" value="Genomic_DNA"/>
</dbReference>